<name>A0A919PXD9_9ACTN</name>
<dbReference type="PANTHER" id="PTHR12526:SF510">
    <property type="entry name" value="D-INOSITOL 3-PHOSPHATE GLYCOSYLTRANSFERASE"/>
    <property type="match status" value="1"/>
</dbReference>
<keyword evidence="2" id="KW-0808">Transferase</keyword>
<gene>
    <name evidence="3" type="ORF">Dsi01nite_083090</name>
</gene>
<protein>
    <recommendedName>
        <fullName evidence="5">Glycosyltransferase family 4 protein</fullName>
    </recommendedName>
</protein>
<dbReference type="PANTHER" id="PTHR12526">
    <property type="entry name" value="GLYCOSYLTRANSFERASE"/>
    <property type="match status" value="1"/>
</dbReference>
<dbReference type="AlphaFoldDB" id="A0A919PXD9"/>
<evidence type="ECO:0000313" key="3">
    <source>
        <dbReference type="EMBL" id="GIG50268.1"/>
    </source>
</evidence>
<dbReference type="Pfam" id="PF13692">
    <property type="entry name" value="Glyco_trans_1_4"/>
    <property type="match status" value="1"/>
</dbReference>
<dbReference type="GO" id="GO:0016757">
    <property type="term" value="F:glycosyltransferase activity"/>
    <property type="evidence" value="ECO:0007669"/>
    <property type="project" value="UniProtKB-KW"/>
</dbReference>
<sequence length="375" mass="40869">MKIQVVSHDLSHNCLGRAHVLAQLVSNIADVEIIGRSADGTVWEPLRDDPSVPIRMLPPGMSMAAFVESLDADVVYAVKARRSSLGAALMARKLHGTPVIADVDDWELAFFLDNPKWLLRNAVDLRLPDNLWATIQAERQVRHANAVTVSSSWLLNRFGGTIVPHARDANAYQPHLDATKLRQELGLQRHTVILFLGSARRHKGLQSIIDALDLLGDPGIAFVHVGDGAAPRRDYVHALGTQPFHRVPQFLAAADLVVLAQQPGYVAKAQLPAKVFDAMAMQRPVIATRVSDLPAVLDGCGVLVDPGDAHGLAEAIRSIADDPDRQRRLGAAARARFEAEYSLDAVRQRVERIVLRLAGSVGPRDEIRRGGPSLN</sequence>
<evidence type="ECO:0000256" key="1">
    <source>
        <dbReference type="ARBA" id="ARBA00022676"/>
    </source>
</evidence>
<dbReference type="EMBL" id="BONQ01000129">
    <property type="protein sequence ID" value="GIG50268.1"/>
    <property type="molecule type" value="Genomic_DNA"/>
</dbReference>
<evidence type="ECO:0008006" key="5">
    <source>
        <dbReference type="Google" id="ProtNLM"/>
    </source>
</evidence>
<dbReference type="SUPFAM" id="SSF53756">
    <property type="entry name" value="UDP-Glycosyltransferase/glycogen phosphorylase"/>
    <property type="match status" value="1"/>
</dbReference>
<comment type="caution">
    <text evidence="3">The sequence shown here is derived from an EMBL/GenBank/DDBJ whole genome shotgun (WGS) entry which is preliminary data.</text>
</comment>
<evidence type="ECO:0000256" key="2">
    <source>
        <dbReference type="ARBA" id="ARBA00022679"/>
    </source>
</evidence>
<organism evidence="3 4">
    <name type="scientific">Dactylosporangium siamense</name>
    <dbReference type="NCBI Taxonomy" id="685454"/>
    <lineage>
        <taxon>Bacteria</taxon>
        <taxon>Bacillati</taxon>
        <taxon>Actinomycetota</taxon>
        <taxon>Actinomycetes</taxon>
        <taxon>Micromonosporales</taxon>
        <taxon>Micromonosporaceae</taxon>
        <taxon>Dactylosporangium</taxon>
    </lineage>
</organism>
<accession>A0A919PXD9</accession>
<dbReference type="RefSeq" id="WP_203851920.1">
    <property type="nucleotide sequence ID" value="NZ_BAAAVW010000027.1"/>
</dbReference>
<dbReference type="Gene3D" id="3.40.50.2000">
    <property type="entry name" value="Glycogen Phosphorylase B"/>
    <property type="match status" value="2"/>
</dbReference>
<reference evidence="3" key="1">
    <citation type="submission" date="2021-01" db="EMBL/GenBank/DDBJ databases">
        <title>Whole genome shotgun sequence of Dactylosporangium siamense NBRC 106093.</title>
        <authorList>
            <person name="Komaki H."/>
            <person name="Tamura T."/>
        </authorList>
    </citation>
    <scope>NUCLEOTIDE SEQUENCE</scope>
    <source>
        <strain evidence="3">NBRC 106093</strain>
    </source>
</reference>
<proteinExistence type="predicted"/>
<dbReference type="Proteomes" id="UP000660611">
    <property type="component" value="Unassembled WGS sequence"/>
</dbReference>
<evidence type="ECO:0000313" key="4">
    <source>
        <dbReference type="Proteomes" id="UP000660611"/>
    </source>
</evidence>
<keyword evidence="4" id="KW-1185">Reference proteome</keyword>
<keyword evidence="1" id="KW-0328">Glycosyltransferase</keyword>